<keyword evidence="4" id="KW-1185">Reference proteome</keyword>
<proteinExistence type="predicted"/>
<dbReference type="GO" id="GO:0030247">
    <property type="term" value="F:polysaccharide binding"/>
    <property type="evidence" value="ECO:0007669"/>
    <property type="project" value="InterPro"/>
</dbReference>
<dbReference type="GO" id="GO:0004553">
    <property type="term" value="F:hydrolase activity, hydrolyzing O-glycosyl compounds"/>
    <property type="evidence" value="ECO:0007669"/>
    <property type="project" value="InterPro"/>
</dbReference>
<dbReference type="Gene3D" id="2.60.40.290">
    <property type="match status" value="1"/>
</dbReference>
<dbReference type="InterPro" id="IPR001919">
    <property type="entry name" value="CBD2"/>
</dbReference>
<dbReference type="AlphaFoldDB" id="A0A418MYE7"/>
<gene>
    <name evidence="3" type="ORF">D2L64_06040</name>
</gene>
<comment type="caution">
    <text evidence="3">The sequence shown here is derived from an EMBL/GenBank/DDBJ whole genome shotgun (WGS) entry which is preliminary data.</text>
</comment>
<evidence type="ECO:0000313" key="3">
    <source>
        <dbReference type="EMBL" id="RIV39905.1"/>
    </source>
</evidence>
<evidence type="ECO:0000259" key="2">
    <source>
        <dbReference type="Pfam" id="PF00553"/>
    </source>
</evidence>
<feature type="region of interest" description="Disordered" evidence="1">
    <location>
        <begin position="1"/>
        <end position="65"/>
    </location>
</feature>
<dbReference type="SUPFAM" id="SSF49384">
    <property type="entry name" value="Carbohydrate-binding domain"/>
    <property type="match status" value="1"/>
</dbReference>
<dbReference type="InterPro" id="IPR008965">
    <property type="entry name" value="CBM2/CBM3_carb-bd_dom_sf"/>
</dbReference>
<feature type="domain" description="CBM2" evidence="2">
    <location>
        <begin position="62"/>
        <end position="159"/>
    </location>
</feature>
<dbReference type="GO" id="GO:0005975">
    <property type="term" value="P:carbohydrate metabolic process"/>
    <property type="evidence" value="ECO:0007669"/>
    <property type="project" value="InterPro"/>
</dbReference>
<sequence>MPGLSPRRTDPPSPSPTRTTATATAAATATATAPAATPSRPAAVPPPATSPPAPAPPPPPIEARYRVADTFPGGFIGELSIRNASRGDLGWVARVEYPGGRVVTAWLEGVPQGTFQDRRGTLVYRSGPDLAAGSAVALRFHVEFASSRPASCVVSGRPCGGL</sequence>
<evidence type="ECO:0000313" key="4">
    <source>
        <dbReference type="Proteomes" id="UP000283832"/>
    </source>
</evidence>
<dbReference type="EMBL" id="QXEC01000004">
    <property type="protein sequence ID" value="RIV39905.1"/>
    <property type="molecule type" value="Genomic_DNA"/>
</dbReference>
<dbReference type="Pfam" id="PF00553">
    <property type="entry name" value="CBM_2"/>
    <property type="match status" value="1"/>
</dbReference>
<dbReference type="Proteomes" id="UP000283832">
    <property type="component" value="Unassembled WGS sequence"/>
</dbReference>
<name>A0A418MYE7_9ACTN</name>
<accession>A0A418MYE7</accession>
<feature type="compositionally biased region" description="Pro residues" evidence="1">
    <location>
        <begin position="43"/>
        <end position="61"/>
    </location>
</feature>
<dbReference type="InterPro" id="IPR012291">
    <property type="entry name" value="CBM2_carb-bd_dom_sf"/>
</dbReference>
<feature type="compositionally biased region" description="Low complexity" evidence="1">
    <location>
        <begin position="16"/>
        <end position="42"/>
    </location>
</feature>
<organism evidence="3 4">
    <name type="scientific">Micromonospora radicis</name>
    <dbReference type="NCBI Taxonomy" id="1894971"/>
    <lineage>
        <taxon>Bacteria</taxon>
        <taxon>Bacillati</taxon>
        <taxon>Actinomycetota</taxon>
        <taxon>Actinomycetes</taxon>
        <taxon>Micromonosporales</taxon>
        <taxon>Micromonosporaceae</taxon>
        <taxon>Micromonospora</taxon>
    </lineage>
</organism>
<evidence type="ECO:0000256" key="1">
    <source>
        <dbReference type="SAM" id="MobiDB-lite"/>
    </source>
</evidence>
<reference evidence="3 4" key="1">
    <citation type="submission" date="2018-08" db="EMBL/GenBank/DDBJ databases">
        <title>Jishengella sp. nov., isolated from a root of Azadirachta indica A. Juss. var. siamensis Valenton.</title>
        <authorList>
            <person name="Kuncharoen N."/>
            <person name="Tanasupawat S."/>
            <person name="Kudo T."/>
            <person name="Ohkuma M."/>
        </authorList>
    </citation>
    <scope>NUCLEOTIDE SEQUENCE [LARGE SCALE GENOMIC DNA]</scope>
    <source>
        <strain evidence="3 4">AZ1-13</strain>
    </source>
</reference>
<protein>
    <submittedName>
        <fullName evidence="3">Cellulose-binding protein</fullName>
    </submittedName>
</protein>